<feature type="non-terminal residue" evidence="2">
    <location>
        <position position="58"/>
    </location>
</feature>
<organism evidence="2 3">
    <name type="scientific">Pelobates cultripes</name>
    <name type="common">Western spadefoot toad</name>
    <dbReference type="NCBI Taxonomy" id="61616"/>
    <lineage>
        <taxon>Eukaryota</taxon>
        <taxon>Metazoa</taxon>
        <taxon>Chordata</taxon>
        <taxon>Craniata</taxon>
        <taxon>Vertebrata</taxon>
        <taxon>Euteleostomi</taxon>
        <taxon>Amphibia</taxon>
        <taxon>Batrachia</taxon>
        <taxon>Anura</taxon>
        <taxon>Pelobatoidea</taxon>
        <taxon>Pelobatidae</taxon>
        <taxon>Pelobates</taxon>
    </lineage>
</organism>
<protein>
    <submittedName>
        <fullName evidence="2">Uncharacterized protein</fullName>
    </submittedName>
</protein>
<dbReference type="Proteomes" id="UP001295444">
    <property type="component" value="Chromosome 04"/>
</dbReference>
<proteinExistence type="predicted"/>
<reference evidence="2" key="1">
    <citation type="submission" date="2022-03" db="EMBL/GenBank/DDBJ databases">
        <authorList>
            <person name="Alioto T."/>
            <person name="Alioto T."/>
            <person name="Gomez Garrido J."/>
        </authorList>
    </citation>
    <scope>NUCLEOTIDE SEQUENCE</scope>
</reference>
<sequence length="58" mass="6597">MADVSPDQGRVLHGHKLSPPSSTDDILQGLDRAFERFCQQLEAKMLPSQPKPWWSLHN</sequence>
<dbReference type="AlphaFoldDB" id="A0AAD1RUY3"/>
<feature type="region of interest" description="Disordered" evidence="1">
    <location>
        <begin position="1"/>
        <end position="25"/>
    </location>
</feature>
<accession>A0AAD1RUY3</accession>
<evidence type="ECO:0000313" key="2">
    <source>
        <dbReference type="EMBL" id="CAH2281907.1"/>
    </source>
</evidence>
<dbReference type="EMBL" id="OW240915">
    <property type="protein sequence ID" value="CAH2281907.1"/>
    <property type="molecule type" value="Genomic_DNA"/>
</dbReference>
<evidence type="ECO:0000256" key="1">
    <source>
        <dbReference type="SAM" id="MobiDB-lite"/>
    </source>
</evidence>
<gene>
    <name evidence="2" type="ORF">PECUL_23A006782</name>
</gene>
<evidence type="ECO:0000313" key="3">
    <source>
        <dbReference type="Proteomes" id="UP001295444"/>
    </source>
</evidence>
<name>A0AAD1RUY3_PELCU</name>
<keyword evidence="3" id="KW-1185">Reference proteome</keyword>